<comment type="caution">
    <text evidence="4">The sequence shown here is derived from an EMBL/GenBank/DDBJ whole genome shotgun (WGS) entry which is preliminary data.</text>
</comment>
<proteinExistence type="predicted"/>
<protein>
    <recommendedName>
        <fullName evidence="6">UDP-N-acetylmuramoyl-L-alanyl-D-glutamate--2, 6-diaminopimelate ligase</fullName>
    </recommendedName>
</protein>
<keyword evidence="1" id="KW-0472">Membrane</keyword>
<dbReference type="Gene3D" id="3.90.190.20">
    <property type="entry name" value="Mur ligase, C-terminal domain"/>
    <property type="match status" value="1"/>
</dbReference>
<name>A0A2M6WQ26_9BACT</name>
<evidence type="ECO:0000259" key="3">
    <source>
        <dbReference type="Pfam" id="PF08245"/>
    </source>
</evidence>
<dbReference type="SUPFAM" id="SSF53244">
    <property type="entry name" value="MurD-like peptide ligases, peptide-binding domain"/>
    <property type="match status" value="1"/>
</dbReference>
<feature type="domain" description="Mur ligase C-terminal" evidence="2">
    <location>
        <begin position="338"/>
        <end position="463"/>
    </location>
</feature>
<feature type="transmembrane region" description="Helical" evidence="1">
    <location>
        <begin position="12"/>
        <end position="36"/>
    </location>
</feature>
<sequence length="495" mass="54904">MEILLNRIKRYIPAKLFIALQPVYHFLLSALAVAWYRWPANKLIVIGITGTTGKTTSLYLVAKMLTANGYKVGYTSTAMFSDGNKEWLNDKKMTMAGRFFIQKMLARMVKNNCQYAIIETTSEGISQFRHRFINYDILIFTGLYPEHIEAHGSFAKYKEAKGKLFAYLQKCQTKYADDKKRIVKVDSGFKKIEANRVKKIIIANGDDDDVDYFLNFWAEEKWEYTNMNELKANITNDKIRIINYGGVETRHGMSLLGTGVEFSVDNKIKIRLKLLGEFNAANAMNAVCLGLAQNLSLAKIAKALEKVKGIPGRMEIIKTPSFISPLSRGRNSGSGGGERGGLTVIVDYAFEPGAVSKLYETISSLPHKGVIHLLGSTGGGRDVARRGQLGKIAGQKADLVIVTNEDPYDEDPQTIIDQVADGAKSAGKILEKNLFKISDRRQAIQQALASAGANDLVLITGKGSEQAICLAGGRKIKWDDREVIREELKKLLANS</sequence>
<dbReference type="GO" id="GO:0016881">
    <property type="term" value="F:acid-amino acid ligase activity"/>
    <property type="evidence" value="ECO:0007669"/>
    <property type="project" value="InterPro"/>
</dbReference>
<dbReference type="InterPro" id="IPR004101">
    <property type="entry name" value="Mur_ligase_C"/>
</dbReference>
<evidence type="ECO:0008006" key="6">
    <source>
        <dbReference type="Google" id="ProtNLM"/>
    </source>
</evidence>
<dbReference type="InterPro" id="IPR036565">
    <property type="entry name" value="Mur-like_cat_sf"/>
</dbReference>
<evidence type="ECO:0000313" key="5">
    <source>
        <dbReference type="Proteomes" id="UP000228964"/>
    </source>
</evidence>
<dbReference type="AlphaFoldDB" id="A0A2M6WQ26"/>
<dbReference type="InterPro" id="IPR036615">
    <property type="entry name" value="Mur_ligase_C_dom_sf"/>
</dbReference>
<dbReference type="SUPFAM" id="SSF53623">
    <property type="entry name" value="MurD-like peptide ligases, catalytic domain"/>
    <property type="match status" value="1"/>
</dbReference>
<dbReference type="PANTHER" id="PTHR23135">
    <property type="entry name" value="MUR LIGASE FAMILY MEMBER"/>
    <property type="match status" value="1"/>
</dbReference>
<gene>
    <name evidence="4" type="ORF">COT96_02585</name>
</gene>
<evidence type="ECO:0000313" key="4">
    <source>
        <dbReference type="EMBL" id="PIT94834.1"/>
    </source>
</evidence>
<dbReference type="GO" id="GO:0005524">
    <property type="term" value="F:ATP binding"/>
    <property type="evidence" value="ECO:0007669"/>
    <property type="project" value="InterPro"/>
</dbReference>
<keyword evidence="1" id="KW-1133">Transmembrane helix</keyword>
<evidence type="ECO:0000256" key="1">
    <source>
        <dbReference type="SAM" id="Phobius"/>
    </source>
</evidence>
<dbReference type="Proteomes" id="UP000228964">
    <property type="component" value="Unassembled WGS sequence"/>
</dbReference>
<dbReference type="PANTHER" id="PTHR23135:SF4">
    <property type="entry name" value="UDP-N-ACETYLMURAMOYL-L-ALANYL-D-GLUTAMATE--2,6-DIAMINOPIMELATE LIGASE MURE HOMOLOG, CHLOROPLASTIC"/>
    <property type="match status" value="1"/>
</dbReference>
<keyword evidence="1" id="KW-0812">Transmembrane</keyword>
<evidence type="ECO:0000259" key="2">
    <source>
        <dbReference type="Pfam" id="PF02875"/>
    </source>
</evidence>
<feature type="domain" description="Mur ligase central" evidence="3">
    <location>
        <begin position="48"/>
        <end position="289"/>
    </location>
</feature>
<dbReference type="Pfam" id="PF02875">
    <property type="entry name" value="Mur_ligase_C"/>
    <property type="match status" value="1"/>
</dbReference>
<dbReference type="EMBL" id="PFAO01000064">
    <property type="protein sequence ID" value="PIT94834.1"/>
    <property type="molecule type" value="Genomic_DNA"/>
</dbReference>
<organism evidence="4 5">
    <name type="scientific">Candidatus Falkowbacteria bacterium CG10_big_fil_rev_8_21_14_0_10_38_22</name>
    <dbReference type="NCBI Taxonomy" id="1974564"/>
    <lineage>
        <taxon>Bacteria</taxon>
        <taxon>Candidatus Falkowiibacteriota</taxon>
    </lineage>
</organism>
<dbReference type="Pfam" id="PF08245">
    <property type="entry name" value="Mur_ligase_M"/>
    <property type="match status" value="1"/>
</dbReference>
<dbReference type="Gene3D" id="3.40.1190.10">
    <property type="entry name" value="Mur-like, catalytic domain"/>
    <property type="match status" value="1"/>
</dbReference>
<accession>A0A2M6WQ26</accession>
<reference evidence="5" key="1">
    <citation type="submission" date="2017-09" db="EMBL/GenBank/DDBJ databases">
        <title>Depth-based differentiation of microbial function through sediment-hosted aquifers and enrichment of novel symbionts in the deep terrestrial subsurface.</title>
        <authorList>
            <person name="Probst A.J."/>
            <person name="Ladd B."/>
            <person name="Jarett J.K."/>
            <person name="Geller-Mcgrath D.E."/>
            <person name="Sieber C.M.K."/>
            <person name="Emerson J.B."/>
            <person name="Anantharaman K."/>
            <person name="Thomas B.C."/>
            <person name="Malmstrom R."/>
            <person name="Stieglmeier M."/>
            <person name="Klingl A."/>
            <person name="Woyke T."/>
            <person name="Ryan C.M."/>
            <person name="Banfield J.F."/>
        </authorList>
    </citation>
    <scope>NUCLEOTIDE SEQUENCE [LARGE SCALE GENOMIC DNA]</scope>
</reference>
<dbReference type="InterPro" id="IPR013221">
    <property type="entry name" value="Mur_ligase_cen"/>
</dbReference>